<dbReference type="RefSeq" id="WP_046763993.1">
    <property type="nucleotide sequence ID" value="NZ_LBIC01000005.1"/>
</dbReference>
<keyword evidence="2" id="KW-0732">Signal</keyword>
<evidence type="ECO:0000313" key="3">
    <source>
        <dbReference type="EMBL" id="KKW91987.1"/>
    </source>
</evidence>
<dbReference type="STRING" id="56193.YP76_12980"/>
<dbReference type="Proteomes" id="UP000033874">
    <property type="component" value="Unassembled WGS sequence"/>
</dbReference>
<dbReference type="Gene3D" id="2.160.20.10">
    <property type="entry name" value="Single-stranded right-handed beta-helix, Pectin lyase-like"/>
    <property type="match status" value="1"/>
</dbReference>
<name>A0A0M3AP72_9SPHN</name>
<dbReference type="GO" id="GO:0016301">
    <property type="term" value="F:kinase activity"/>
    <property type="evidence" value="ECO:0007669"/>
    <property type="project" value="UniProtKB-KW"/>
</dbReference>
<reference evidence="3 4" key="1">
    <citation type="submission" date="2015-04" db="EMBL/GenBank/DDBJ databases">
        <title>Genome sequence of aromatic hydrocarbons-degrading Sphingobium chungbukense DJ77.</title>
        <authorList>
            <person name="Kim Y.-C."/>
            <person name="Chae J.-C."/>
        </authorList>
    </citation>
    <scope>NUCLEOTIDE SEQUENCE [LARGE SCALE GENOMIC DNA]</scope>
    <source>
        <strain evidence="3 4">DJ77</strain>
    </source>
</reference>
<keyword evidence="3" id="KW-0418">Kinase</keyword>
<dbReference type="InterPro" id="IPR012334">
    <property type="entry name" value="Pectin_lyas_fold"/>
</dbReference>
<evidence type="ECO:0000256" key="1">
    <source>
        <dbReference type="SAM" id="MobiDB-lite"/>
    </source>
</evidence>
<comment type="caution">
    <text evidence="3">The sequence shown here is derived from an EMBL/GenBank/DDBJ whole genome shotgun (WGS) entry which is preliminary data.</text>
</comment>
<evidence type="ECO:0000313" key="4">
    <source>
        <dbReference type="Proteomes" id="UP000033874"/>
    </source>
</evidence>
<feature type="compositionally biased region" description="Gly residues" evidence="1">
    <location>
        <begin position="1397"/>
        <end position="1411"/>
    </location>
</feature>
<evidence type="ECO:0000256" key="2">
    <source>
        <dbReference type="SAM" id="SignalP"/>
    </source>
</evidence>
<proteinExistence type="predicted"/>
<feature type="region of interest" description="Disordered" evidence="1">
    <location>
        <begin position="2270"/>
        <end position="2290"/>
    </location>
</feature>
<organism evidence="3 4">
    <name type="scientific">Sphingobium chungbukense</name>
    <dbReference type="NCBI Taxonomy" id="56193"/>
    <lineage>
        <taxon>Bacteria</taxon>
        <taxon>Pseudomonadati</taxon>
        <taxon>Pseudomonadota</taxon>
        <taxon>Alphaproteobacteria</taxon>
        <taxon>Sphingomonadales</taxon>
        <taxon>Sphingomonadaceae</taxon>
        <taxon>Sphingobium</taxon>
    </lineage>
</organism>
<feature type="signal peptide" evidence="2">
    <location>
        <begin position="1"/>
        <end position="29"/>
    </location>
</feature>
<feature type="region of interest" description="Disordered" evidence="1">
    <location>
        <begin position="1391"/>
        <end position="1413"/>
    </location>
</feature>
<dbReference type="EMBL" id="LBIC01000005">
    <property type="protein sequence ID" value="KKW91987.1"/>
    <property type="molecule type" value="Genomic_DNA"/>
</dbReference>
<dbReference type="PATRIC" id="fig|56193.3.peg.2702"/>
<keyword evidence="3" id="KW-0808">Transferase</keyword>
<protein>
    <submittedName>
        <fullName evidence="3">Histidine kinase</fullName>
    </submittedName>
</protein>
<gene>
    <name evidence="3" type="ORF">YP76_12980</name>
</gene>
<accession>A0A0M3AP72</accession>
<keyword evidence="4" id="KW-1185">Reference proteome</keyword>
<sequence length="2290" mass="215162">MMNRSPARLLRGCASVIAFAAVWSAPSHAQTGFQGTPSVITGSASINPGRDTITVNTAETVINWTPSDTSGTGVVDFLPAGNAAQFQTNVSVPFSDYTVLNRILPVDGGGLPVSRIVALNGTVQSSLFGSTGGKIWFYAPGGIIAGPSSVFNVGSLVLTSNDIDTTGGLYGSNGEIRFRGTAGSTSAVEVQSGAQINALAAGSYVALVAPRVVQAGTVNVDGSVAYVGAEEADVRINSGLFDITITAGTGDANGVVHSGTTTGPGSSGIGDSQRIYMVAVPKNNALTMLLSGSMGYTPAVSATSDDNGVVLSAGFDVAGGFADFAPNGTQGGNASGHILVQSGSGTPTHFLNSVTASAENGIALNAAQFGSIVADGDMILTARNGAKGGTIDLLTFGGTGDAATNGQISIAGSLGLNANGLGNAGVSAPPLIGEDANGGSINLIATGGLIQAASLNASASGYAGFGSDRSGNATGGAIALSALTAAGPSGAEGGTLRFGSTTLDASAAMGFQSPAPPIDGGNAMGGSIMLTGTAGVAGIGATGGLDLGSVTLSALATGGDAGAGLAGSATGGNIGLILSSGTHSWSTLDADVSATAGSAGDGGRFGGVTPGATGIDIDVGGTGSLVISGGVSLYADAAGAGGLASGATLRGGRIAVAAHDGGSLSIAQSLYATANARGYSGDSLALPAPGTPDAVGGTISIGAAGGSFSAADLSVYANGSAGDAPGAAGNGTGGNITLSASMSGGQRGSFSLDCTSFFCEASANGDGGYGLNGGNGTGGTILLYAADADFSALGDLQMHAEGHGGGTAYDGLPGRGGDGLGGSVTVESRAGTGVMTFGNLSLSASGTSVPSIEGISFNDGDGGNGTGGTVNLNVLGGSLTAGMVDVQAAGFGGASAMNCPSPICEGGGTTPFHAGNGLGGTAGFLISGGTATIGTLTIGASGSGGAADGMDVAPSAAALAGTGQGGTARMESRGGDLQITTLDIDASGFGGEGMAYYAPNGANGGTGTGGNAGLLMTAGSSGQVRVDGGVTVQALGNGGNGGQNGFDDQGLYSAGAGGGGTGGTVDVTLAGGMLTTPFLSVSAVGTGGNGGSDNNGGAAGDGAGGTARFSYLNEGHLIGDVTIKADGLGGQAGSSRIFIGYDSNFKPIYDNGNGSGGAGGNGAGGNAAMLVDVDPAFTTLIVSADGIGSTGGNGVTGSDGGVGTGGIAALNLAFGATTVSDTLSVTANGLGGLGGSGYDDVGGRGGDASGGSATLALSGTSTVLDAGDIAVLAQALGGMGGAGGLRSGSGLAGAAGGHATGGNALFDISAGATAVLGAALRISGDATGGAGAPGTAGALGGAGGAGGNASAGSATWRIDGAHLGFATGLPRTPGYTITAVGQGGMGADGSAGSNAGLSGGTGGRGGDGQGGTAAFQANDGDYALGGLDLLADGSGGVGGTGGNGPAGASAAGLTGLGAGGAASFVNGDGGTLMPGAQRLIDALTMRASGTTGGRVTFADNSMAVNGGLRVSGSVGLVSAGAPVAGFSGISVSAANRVQIGGNADFTSDGPLAFAFAGIGGVAVTGALTGTSGTNIALSHSGRPAGSDSLSADSILFTTPGDVSLLSAGSLRAVNSLTILSQGGNINLASGSVLDAGTDLRLYALGSLDGAGASVAAGGAVAIGLGSAGDILLGNLTSGGLLDQADASGNALGTGGIAIGGDFAVSGQLSIGAGSGTISAASIVIGTLLADSQSLTASSGGIRVGNAALTGLLQLRALNGLAQLTGQVTAGSIDIAAAGIASNGLGALTGDLLLQSGTSLTVTNAQAAGAIGMIASTGGLTIGNAIAGGNLSLTGLGISAQRLGAGGQSLLNAGTGVLSVADIASTGAITANGAAVSLGAGGAMIIAQATATAGALTLDAGGDLSIANASATGPTTLNAGGLANITGTLGAPTIAIASGDIAIGNAAQIGSLSGTTSIGFRSVNGQQPAYIGGGDVTGAYSLSAAELARAAAGNIAIDAPSRGTATPDLIVQDLTLGAANLSGGGTLSIGTGGRLRVQGALRLTGRSGQGGLALSAGQALEIIAGPGLIDISDVNGGLAGVLSLSAPSVIAATLSALSDVAATPTLNGRELRLAQNDGLVSDAGTLRAGTISVDVSDAFYIQNSGISNLFTDRRGFTADRLLIASQGTSPQIAINGQLVRSTGGFATGLETIPLVAIAGGFAPGSKINGCLIGGACFASTLENRDTLDAVLDPSVAVGRIFTLSLIELRDIIAQGYPPLIDEPVTGAGNEDLWERSCGSADEPGCGDNDKR</sequence>
<feature type="chain" id="PRO_5005650456" evidence="2">
    <location>
        <begin position="30"/>
        <end position="2290"/>
    </location>
</feature>